<dbReference type="Proteomes" id="UP000256661">
    <property type="component" value="Unassembled WGS sequence"/>
</dbReference>
<keyword evidence="2" id="KW-1185">Reference proteome</keyword>
<dbReference type="AlphaFoldDB" id="A0A3D9T1X0"/>
<organism evidence="1 2">
    <name type="scientific">Thermomonospora umbrina</name>
    <dbReference type="NCBI Taxonomy" id="111806"/>
    <lineage>
        <taxon>Bacteria</taxon>
        <taxon>Bacillati</taxon>
        <taxon>Actinomycetota</taxon>
        <taxon>Actinomycetes</taxon>
        <taxon>Streptosporangiales</taxon>
        <taxon>Thermomonosporaceae</taxon>
        <taxon>Thermomonospora</taxon>
    </lineage>
</organism>
<evidence type="ECO:0000313" key="2">
    <source>
        <dbReference type="Proteomes" id="UP000256661"/>
    </source>
</evidence>
<accession>A0A3D9T1X0</accession>
<proteinExistence type="predicted"/>
<sequence length="46" mass="5176">MDVKGKTLKCQNKKCGNTESNSISYMDGQQLTYSRMRSGTTTTIRL</sequence>
<reference evidence="1 2" key="1">
    <citation type="submission" date="2018-08" db="EMBL/GenBank/DDBJ databases">
        <title>Sequencing the genomes of 1000 actinobacteria strains.</title>
        <authorList>
            <person name="Klenk H.-P."/>
        </authorList>
    </citation>
    <scope>NUCLEOTIDE SEQUENCE [LARGE SCALE GENOMIC DNA]</scope>
    <source>
        <strain evidence="1 2">DSM 43927</strain>
    </source>
</reference>
<name>A0A3D9T1X0_9ACTN</name>
<dbReference type="EMBL" id="QTTT01000001">
    <property type="protein sequence ID" value="REF00334.1"/>
    <property type="molecule type" value="Genomic_DNA"/>
</dbReference>
<gene>
    <name evidence="1" type="ORF">DFJ69_5866</name>
</gene>
<comment type="caution">
    <text evidence="1">The sequence shown here is derived from an EMBL/GenBank/DDBJ whole genome shotgun (WGS) entry which is preliminary data.</text>
</comment>
<evidence type="ECO:0000313" key="1">
    <source>
        <dbReference type="EMBL" id="REF00334.1"/>
    </source>
</evidence>
<protein>
    <submittedName>
        <fullName evidence="1">Uncharacterized protein</fullName>
    </submittedName>
</protein>
<dbReference type="RefSeq" id="WP_170177823.1">
    <property type="nucleotide sequence ID" value="NZ_QTTT01000001.1"/>
</dbReference>